<sequence>MLFNNVVIIALMAVSAIATPMPDPKRGGRGSKGLGDGGFGGDSGDSSKLFKLKLGGPKKKKNKNDAGYHCVNSSGRFTIKQVWALKAMATGGTEPGLSSYPHQFFGMQGDGGSAGTQLKFIGADSRCNQKNPELLEFPVAKNGKLINKNTPGGAKTPVRVVYLKSDPKVLCGVMTHIVENKLTGRGAGDYRVCDISVK</sequence>
<dbReference type="PIRSF" id="PIRSF037430">
    <property type="entry name" value="RNase_U2"/>
    <property type="match status" value="1"/>
</dbReference>
<feature type="region of interest" description="Disordered" evidence="5">
    <location>
        <begin position="20"/>
        <end position="42"/>
    </location>
</feature>
<keyword evidence="2" id="KW-0378">Hydrolase</keyword>
<dbReference type="EMBL" id="CAJVRM010000530">
    <property type="protein sequence ID" value="CAG8981877.1"/>
    <property type="molecule type" value="Genomic_DNA"/>
</dbReference>
<feature type="compositionally biased region" description="Gly residues" evidence="5">
    <location>
        <begin position="30"/>
        <end position="42"/>
    </location>
</feature>
<feature type="chain" id="PRO_5040221271" evidence="6">
    <location>
        <begin position="19"/>
        <end position="198"/>
    </location>
</feature>
<evidence type="ECO:0000313" key="8">
    <source>
        <dbReference type="Proteomes" id="UP000701801"/>
    </source>
</evidence>
<dbReference type="GO" id="GO:0016787">
    <property type="term" value="F:hydrolase activity"/>
    <property type="evidence" value="ECO:0007669"/>
    <property type="project" value="UniProtKB-KW"/>
</dbReference>
<keyword evidence="6" id="KW-0732">Signal</keyword>
<dbReference type="InterPro" id="IPR048269">
    <property type="entry name" value="RNase_U2"/>
</dbReference>
<feature type="active site" description="Proton donor" evidence="4">
    <location>
        <position position="176"/>
    </location>
</feature>
<evidence type="ECO:0000256" key="3">
    <source>
        <dbReference type="ARBA" id="ARBA00023157"/>
    </source>
</evidence>
<organism evidence="7 8">
    <name type="scientific">Hymenoscyphus albidus</name>
    <dbReference type="NCBI Taxonomy" id="595503"/>
    <lineage>
        <taxon>Eukaryota</taxon>
        <taxon>Fungi</taxon>
        <taxon>Dikarya</taxon>
        <taxon>Ascomycota</taxon>
        <taxon>Pezizomycotina</taxon>
        <taxon>Leotiomycetes</taxon>
        <taxon>Helotiales</taxon>
        <taxon>Helotiaceae</taxon>
        <taxon>Hymenoscyphus</taxon>
    </lineage>
</organism>
<dbReference type="SUPFAM" id="SSF53933">
    <property type="entry name" value="Microbial ribonucleases"/>
    <property type="match status" value="1"/>
</dbReference>
<dbReference type="GO" id="GO:0004540">
    <property type="term" value="F:RNA nuclease activity"/>
    <property type="evidence" value="ECO:0007669"/>
    <property type="project" value="InterPro"/>
</dbReference>
<feature type="signal peptide" evidence="6">
    <location>
        <begin position="1"/>
        <end position="18"/>
    </location>
</feature>
<reference evidence="7" key="1">
    <citation type="submission" date="2021-07" db="EMBL/GenBank/DDBJ databases">
        <authorList>
            <person name="Durling M."/>
        </authorList>
    </citation>
    <scope>NUCLEOTIDE SEQUENCE</scope>
</reference>
<dbReference type="Proteomes" id="UP000701801">
    <property type="component" value="Unassembled WGS sequence"/>
</dbReference>
<proteinExistence type="predicted"/>
<evidence type="ECO:0000256" key="4">
    <source>
        <dbReference type="PIRSR" id="PIRSR037430-1"/>
    </source>
</evidence>
<keyword evidence="3" id="KW-1015">Disulfide bond</keyword>
<feature type="active site" description="Proton acceptor" evidence="4">
    <location>
        <position position="136"/>
    </location>
</feature>
<protein>
    <submittedName>
        <fullName evidence="7">Uncharacterized protein</fullName>
    </submittedName>
</protein>
<evidence type="ECO:0000313" key="7">
    <source>
        <dbReference type="EMBL" id="CAG8981877.1"/>
    </source>
</evidence>
<dbReference type="OrthoDB" id="4921788at2759"/>
<evidence type="ECO:0000256" key="2">
    <source>
        <dbReference type="ARBA" id="ARBA00022801"/>
    </source>
</evidence>
<dbReference type="GO" id="GO:0003723">
    <property type="term" value="F:RNA binding"/>
    <property type="evidence" value="ECO:0007669"/>
    <property type="project" value="InterPro"/>
</dbReference>
<keyword evidence="1" id="KW-0540">Nuclease</keyword>
<evidence type="ECO:0000256" key="6">
    <source>
        <dbReference type="SAM" id="SignalP"/>
    </source>
</evidence>
<accession>A0A9N9M0P3</accession>
<comment type="caution">
    <text evidence="7">The sequence shown here is derived from an EMBL/GenBank/DDBJ whole genome shotgun (WGS) entry which is preliminary data.</text>
</comment>
<evidence type="ECO:0000256" key="1">
    <source>
        <dbReference type="ARBA" id="ARBA00022722"/>
    </source>
</evidence>
<name>A0A9N9M0P3_9HELO</name>
<gene>
    <name evidence="7" type="ORF">HYALB_00014008</name>
</gene>
<dbReference type="AlphaFoldDB" id="A0A9N9M0P3"/>
<keyword evidence="8" id="KW-1185">Reference proteome</keyword>
<feature type="active site" evidence="4">
    <location>
        <position position="102"/>
    </location>
</feature>
<dbReference type="InterPro" id="IPR016191">
    <property type="entry name" value="Ribonuclease/ribotoxin"/>
</dbReference>
<dbReference type="Gene3D" id="3.10.450.30">
    <property type="entry name" value="Microbial ribonucleases"/>
    <property type="match status" value="1"/>
</dbReference>
<evidence type="ECO:0000256" key="5">
    <source>
        <dbReference type="SAM" id="MobiDB-lite"/>
    </source>
</evidence>